<comment type="caution">
    <text evidence="2">The sequence shown here is derived from an EMBL/GenBank/DDBJ whole genome shotgun (WGS) entry which is preliminary data.</text>
</comment>
<dbReference type="EMBL" id="JFBX01000594">
    <property type="protein sequence ID" value="KXH33972.1"/>
    <property type="molecule type" value="Genomic_DNA"/>
</dbReference>
<keyword evidence="1" id="KW-0732">Signal</keyword>
<keyword evidence="3" id="KW-1185">Reference proteome</keyword>
<reference evidence="2 3" key="1">
    <citation type="submission" date="2014-02" db="EMBL/GenBank/DDBJ databases">
        <title>The genome sequence of Colletotrichum simmondsii CBS122122.</title>
        <authorList>
            <person name="Baroncelli R."/>
            <person name="Thon M.R."/>
        </authorList>
    </citation>
    <scope>NUCLEOTIDE SEQUENCE [LARGE SCALE GENOMIC DNA]</scope>
    <source>
        <strain evidence="2 3">CBS122122</strain>
    </source>
</reference>
<dbReference type="Proteomes" id="UP000070328">
    <property type="component" value="Unassembled WGS sequence"/>
</dbReference>
<organism evidence="2 3">
    <name type="scientific">Colletotrichum simmondsii</name>
    <dbReference type="NCBI Taxonomy" id="703756"/>
    <lineage>
        <taxon>Eukaryota</taxon>
        <taxon>Fungi</taxon>
        <taxon>Dikarya</taxon>
        <taxon>Ascomycota</taxon>
        <taxon>Pezizomycotina</taxon>
        <taxon>Sordariomycetes</taxon>
        <taxon>Hypocreomycetidae</taxon>
        <taxon>Glomerellales</taxon>
        <taxon>Glomerellaceae</taxon>
        <taxon>Colletotrichum</taxon>
        <taxon>Colletotrichum acutatum species complex</taxon>
    </lineage>
</organism>
<evidence type="ECO:0000313" key="3">
    <source>
        <dbReference type="Proteomes" id="UP000070328"/>
    </source>
</evidence>
<dbReference type="AlphaFoldDB" id="A0A135SDI5"/>
<gene>
    <name evidence="2" type="ORF">CSIM01_02307</name>
</gene>
<feature type="signal peptide" evidence="1">
    <location>
        <begin position="1"/>
        <end position="18"/>
    </location>
</feature>
<name>A0A135SDI5_9PEZI</name>
<protein>
    <submittedName>
        <fullName evidence="2">Uncharacterized protein</fullName>
    </submittedName>
</protein>
<sequence>MLPATFVALAAALASVLAGPVAEPEGALKQLEARKVCGAGYLACHYRFGFGDKDQSEYTCMSPSCNILQDCSCPKTASFNQKAAFLFDSGCRSKAAAGNHPTCKVIG</sequence>
<feature type="chain" id="PRO_5007802223" evidence="1">
    <location>
        <begin position="19"/>
        <end position="107"/>
    </location>
</feature>
<accession>A0A135SDI5</accession>
<evidence type="ECO:0000313" key="2">
    <source>
        <dbReference type="EMBL" id="KXH33972.1"/>
    </source>
</evidence>
<evidence type="ECO:0000256" key="1">
    <source>
        <dbReference type="SAM" id="SignalP"/>
    </source>
</evidence>
<dbReference type="OrthoDB" id="4840171at2759"/>
<proteinExistence type="predicted"/>